<evidence type="ECO:0000256" key="1">
    <source>
        <dbReference type="SAM" id="SignalP"/>
    </source>
</evidence>
<dbReference type="Proteomes" id="UP000199093">
    <property type="component" value="Unassembled WGS sequence"/>
</dbReference>
<sequence length="117" mass="12535">MRKITTLALMLGSLAAPLAAAEHEVLMMGNGYFPDYVYPELGDTIVFRNDSDIAMSATATDDSWTTGVMQPGAAVQLLVAEGMTQTFRDTVQPDNPAAGVIDYINPAPLQLEENVSN</sequence>
<dbReference type="AlphaFoldDB" id="A0A1G8Q1W1"/>
<dbReference type="RefSeq" id="WP_089848931.1">
    <property type="nucleotide sequence ID" value="NZ_FNEJ01000014.1"/>
</dbReference>
<dbReference type="SUPFAM" id="SSF49503">
    <property type="entry name" value="Cupredoxins"/>
    <property type="match status" value="1"/>
</dbReference>
<dbReference type="Gene3D" id="2.60.40.420">
    <property type="entry name" value="Cupredoxins - blue copper proteins"/>
    <property type="match status" value="1"/>
</dbReference>
<name>A0A1G8Q1W1_9RHOB</name>
<reference evidence="2 3" key="1">
    <citation type="submission" date="2016-10" db="EMBL/GenBank/DDBJ databases">
        <authorList>
            <person name="de Groot N.N."/>
        </authorList>
    </citation>
    <scope>NUCLEOTIDE SEQUENCE [LARGE SCALE GENOMIC DNA]</scope>
    <source>
        <strain evidence="2 3">DSM 26424</strain>
    </source>
</reference>
<dbReference type="EMBL" id="FNEJ01000014">
    <property type="protein sequence ID" value="SDI98713.1"/>
    <property type="molecule type" value="Genomic_DNA"/>
</dbReference>
<accession>A0A1G8Q1W1</accession>
<dbReference type="STRING" id="555512.SAMN04487993_101447"/>
<keyword evidence="3" id="KW-1185">Reference proteome</keyword>
<keyword evidence="1" id="KW-0732">Signal</keyword>
<feature type="chain" id="PRO_5011638145" evidence="1">
    <location>
        <begin position="21"/>
        <end position="117"/>
    </location>
</feature>
<evidence type="ECO:0000313" key="2">
    <source>
        <dbReference type="EMBL" id="SDI98713.1"/>
    </source>
</evidence>
<organism evidence="2 3">
    <name type="scientific">Salipiger marinus</name>
    <dbReference type="NCBI Taxonomy" id="555512"/>
    <lineage>
        <taxon>Bacteria</taxon>
        <taxon>Pseudomonadati</taxon>
        <taxon>Pseudomonadota</taxon>
        <taxon>Alphaproteobacteria</taxon>
        <taxon>Rhodobacterales</taxon>
        <taxon>Roseobacteraceae</taxon>
        <taxon>Salipiger</taxon>
    </lineage>
</organism>
<evidence type="ECO:0000313" key="3">
    <source>
        <dbReference type="Proteomes" id="UP000199093"/>
    </source>
</evidence>
<dbReference type="InterPro" id="IPR008972">
    <property type="entry name" value="Cupredoxin"/>
</dbReference>
<gene>
    <name evidence="2" type="ORF">SAMN04487993_101447</name>
</gene>
<feature type="signal peptide" evidence="1">
    <location>
        <begin position="1"/>
        <end position="20"/>
    </location>
</feature>
<proteinExistence type="predicted"/>
<dbReference type="OrthoDB" id="7856719at2"/>
<protein>
    <submittedName>
        <fullName evidence="2">Plastocyanin</fullName>
    </submittedName>
</protein>